<evidence type="ECO:0000256" key="2">
    <source>
        <dbReference type="ARBA" id="ARBA00022448"/>
    </source>
</evidence>
<evidence type="ECO:0000313" key="7">
    <source>
        <dbReference type="EMBL" id="KAL0278175.1"/>
    </source>
</evidence>
<feature type="domain" description="Neuroblastoma-amplified sequence N-terminal" evidence="6">
    <location>
        <begin position="67"/>
        <end position="343"/>
    </location>
</feature>
<dbReference type="AlphaFoldDB" id="A0AAW2I7Q3"/>
<dbReference type="Gene3D" id="2.130.10.10">
    <property type="entry name" value="YVTN repeat-like/Quinoprotein amine dehydrogenase"/>
    <property type="match status" value="1"/>
</dbReference>
<evidence type="ECO:0000256" key="3">
    <source>
        <dbReference type="ARBA" id="ARBA00022824"/>
    </source>
</evidence>
<organism evidence="7">
    <name type="scientific">Menopon gallinae</name>
    <name type="common">poultry shaft louse</name>
    <dbReference type="NCBI Taxonomy" id="328185"/>
    <lineage>
        <taxon>Eukaryota</taxon>
        <taxon>Metazoa</taxon>
        <taxon>Ecdysozoa</taxon>
        <taxon>Arthropoda</taxon>
        <taxon>Hexapoda</taxon>
        <taxon>Insecta</taxon>
        <taxon>Pterygota</taxon>
        <taxon>Neoptera</taxon>
        <taxon>Paraneoptera</taxon>
        <taxon>Psocodea</taxon>
        <taxon>Troctomorpha</taxon>
        <taxon>Phthiraptera</taxon>
        <taxon>Amblycera</taxon>
        <taxon>Menoponidae</taxon>
        <taxon>Menopon</taxon>
    </lineage>
</organism>
<comment type="subcellular location">
    <subcellularLocation>
        <location evidence="1">Endoplasmic reticulum</location>
    </subcellularLocation>
</comment>
<dbReference type="GO" id="GO:0015031">
    <property type="term" value="P:protein transport"/>
    <property type="evidence" value="ECO:0007669"/>
    <property type="project" value="UniProtKB-KW"/>
</dbReference>
<dbReference type="InterPro" id="IPR036322">
    <property type="entry name" value="WD40_repeat_dom_sf"/>
</dbReference>
<name>A0AAW2I7Q3_9NEOP</name>
<dbReference type="PANTHER" id="PTHR15922:SF2">
    <property type="entry name" value="NBAS SUBUNIT OF NRZ TETHERING COMPLEX"/>
    <property type="match status" value="1"/>
</dbReference>
<dbReference type="SUPFAM" id="SSF50978">
    <property type="entry name" value="WD40 repeat-like"/>
    <property type="match status" value="1"/>
</dbReference>
<accession>A0AAW2I7Q3</accession>
<dbReference type="InterPro" id="IPR029145">
    <property type="entry name" value="NBAS_N"/>
</dbReference>
<sequence>MEHRENNSERNILYEVLTFAEWNQNSDIGLQKITLNNPASQSPFSPWKLFSKKKLDNKKYLQTEYPWQLAVSQDGKVIAILQESLLEIRTAKDEYSSVVGRAQFPCDQCPQLRKLSWSPDNTFLAVARDNGNINIYNILGCNIATVQPGEGFNTSNGNNNTNILQPVVGLLFLQPKFKITKWSHELLVIYNNGEVRSILLSSLEGCDYEESAKWSLEDYFPQGITSVAYHNLHHIILIAGPCHPKEHGITVWRMVNSHPFMTVVSGFERGIPNSRSFLRFISGYSVQLSSNTVIKMKVSPNGEVLACLHYGGDITFWQLPSLRLKQRWPLNQQPYYNRINPEFGENIKEEEYFLPTDICWWSDTALVVARNSGSITVCSTSTMNNLLGDSPEFLSCSPQMSSIHGSRSAVIALEREIENNFRFKAKEDMEANDSDHETSVLQTSIQAALYSFTDIERFEPKRKTPRITQRTYRLLAIKRTTPEELYARKIKFEDYDSALLLAQTYNLDCDLVYQKQWRSSTVNKESIYNFLDKIKNTLWVLNECMERVPDTIQSAKELLEFGLNKTDLNEDERKNLDPEQLKIVSCRRQILSYSDNLSLYQKIIGDPSKYDAGDYDEFRRKSDIMNTVTLARQENWLAVSIMFTFRGNNVLNYRLPILSNFPETLHPKRYRSLLPEIIDNKVVDWEVQRLRFPDWSEDSSYSESSEQSEAICDYVFGDDQSLRRFATRTLTPELVEEWYIRRIYEIEKNTGLVEYALSFASLSRERNVKALDLLLFNLQTLHCLVYVVQDQEITLSKLETLTELEQAKLLLSKTKKNTFVKDLCNIIHPFALRCEKQGSTTFYSLLRGLLLEHSEENLDIALKLFICLRDDNGLPFTLSVPETISLALDCLYTCQKADQVENGYSILECLPVRGASMTAEETRLHDKLDKLEKHLETCETLDRYNASKPLRYINENEENESVVKQLMQEMAKFTKDETLSFSDLLSDLQRLQSNVFTCVDLSFCYELVAFTQMTCECEEIILSAEDLLQCERDEPDKPIPFEKSIQIVLEAAKIHFERATNYDDFCIKLSQTCLSLINKSHPQISEELDLIKSLKILQDFNVRLLPLQVRKYKDKMKLIELCLEADPNAYQFLHALGGLACALRIYGEDNDKRIGEVLILIAQHALKVQDYPYCSEVCDRLVRRNFSPAWPVVRDLATKEEYADLSRKKEYLAFAILHCPPENLEDLIQSRSDLKHLDLDPVISPVSCSSK</sequence>
<dbReference type="InterPro" id="IPR015943">
    <property type="entry name" value="WD40/YVTN_repeat-like_dom_sf"/>
</dbReference>
<feature type="domain" description="Sec39" evidence="5">
    <location>
        <begin position="626"/>
        <end position="834"/>
    </location>
</feature>
<evidence type="ECO:0000256" key="4">
    <source>
        <dbReference type="ARBA" id="ARBA00022927"/>
    </source>
</evidence>
<gene>
    <name evidence="7" type="ORF">PYX00_000069</name>
</gene>
<evidence type="ECO:0000259" key="5">
    <source>
        <dbReference type="Pfam" id="PF08314"/>
    </source>
</evidence>
<dbReference type="EMBL" id="JARGDH010000001">
    <property type="protein sequence ID" value="KAL0278175.1"/>
    <property type="molecule type" value="Genomic_DNA"/>
</dbReference>
<protein>
    <recommendedName>
        <fullName evidence="8">Neuroblastoma-amplified sequence</fullName>
    </recommendedName>
</protein>
<keyword evidence="4" id="KW-0653">Protein transport</keyword>
<evidence type="ECO:0000259" key="6">
    <source>
        <dbReference type="Pfam" id="PF15492"/>
    </source>
</evidence>
<evidence type="ECO:0000256" key="1">
    <source>
        <dbReference type="ARBA" id="ARBA00004240"/>
    </source>
</evidence>
<dbReference type="GO" id="GO:0070939">
    <property type="term" value="C:Dsl1/NZR complex"/>
    <property type="evidence" value="ECO:0007669"/>
    <property type="project" value="TreeGrafter"/>
</dbReference>
<dbReference type="InterPro" id="IPR013244">
    <property type="entry name" value="Sec39_domain"/>
</dbReference>
<dbReference type="Pfam" id="PF08314">
    <property type="entry name" value="Sec39"/>
    <property type="match status" value="2"/>
</dbReference>
<keyword evidence="3" id="KW-0256">Endoplasmic reticulum</keyword>
<dbReference type="GO" id="GO:0006890">
    <property type="term" value="P:retrograde vesicle-mediated transport, Golgi to endoplasmic reticulum"/>
    <property type="evidence" value="ECO:0007669"/>
    <property type="project" value="InterPro"/>
</dbReference>
<keyword evidence="2" id="KW-0813">Transport</keyword>
<evidence type="ECO:0008006" key="8">
    <source>
        <dbReference type="Google" id="ProtNLM"/>
    </source>
</evidence>
<reference evidence="7" key="1">
    <citation type="journal article" date="2024" name="Gigascience">
        <title>Chromosome-level genome of the poultry shaft louse Menopon gallinae provides insight into the host-switching and adaptive evolution of parasitic lice.</title>
        <authorList>
            <person name="Xu Y."/>
            <person name="Ma L."/>
            <person name="Liu S."/>
            <person name="Liang Y."/>
            <person name="Liu Q."/>
            <person name="He Z."/>
            <person name="Tian L."/>
            <person name="Duan Y."/>
            <person name="Cai W."/>
            <person name="Li H."/>
            <person name="Song F."/>
        </authorList>
    </citation>
    <scope>NUCLEOTIDE SEQUENCE</scope>
    <source>
        <strain evidence="7">Cailab_2023a</strain>
    </source>
</reference>
<dbReference type="GO" id="GO:0000149">
    <property type="term" value="F:SNARE binding"/>
    <property type="evidence" value="ECO:0007669"/>
    <property type="project" value="TreeGrafter"/>
</dbReference>
<comment type="caution">
    <text evidence="7">The sequence shown here is derived from an EMBL/GenBank/DDBJ whole genome shotgun (WGS) entry which is preliminary data.</text>
</comment>
<feature type="domain" description="Sec39" evidence="5">
    <location>
        <begin position="928"/>
        <end position="1181"/>
    </location>
</feature>
<dbReference type="PANTHER" id="PTHR15922">
    <property type="entry name" value="NEUROBLASTOMA-AMPLIFIED SEQUENCE"/>
    <property type="match status" value="1"/>
</dbReference>
<dbReference type="Pfam" id="PF15492">
    <property type="entry name" value="Nbas_N"/>
    <property type="match status" value="1"/>
</dbReference>
<proteinExistence type="predicted"/>